<gene>
    <name evidence="2" type="ORF">HNR59_001133</name>
</gene>
<dbReference type="AlphaFoldDB" id="A0A7W9S2M6"/>
<dbReference type="Pfam" id="PF13480">
    <property type="entry name" value="Acetyltransf_6"/>
    <property type="match status" value="1"/>
</dbReference>
<dbReference type="Proteomes" id="UP000533306">
    <property type="component" value="Unassembled WGS sequence"/>
</dbReference>
<evidence type="ECO:0000313" key="2">
    <source>
        <dbReference type="EMBL" id="MBB6011788.1"/>
    </source>
</evidence>
<keyword evidence="3" id="KW-1185">Reference proteome</keyword>
<feature type="domain" description="BioF2-like acetyltransferase" evidence="1">
    <location>
        <begin position="253"/>
        <end position="402"/>
    </location>
</feature>
<evidence type="ECO:0000313" key="3">
    <source>
        <dbReference type="Proteomes" id="UP000533306"/>
    </source>
</evidence>
<protein>
    <submittedName>
        <fullName evidence="2">CelD/BcsL family acetyltransferase involved in cellulose biosynthesis</fullName>
    </submittedName>
</protein>
<dbReference type="RefSeq" id="WP_183827161.1">
    <property type="nucleotide sequence ID" value="NZ_JACHEU010000001.1"/>
</dbReference>
<dbReference type="InterPro" id="IPR038740">
    <property type="entry name" value="BioF2-like_GNAT_dom"/>
</dbReference>
<dbReference type="InterPro" id="IPR016181">
    <property type="entry name" value="Acyl_CoA_acyltransferase"/>
</dbReference>
<evidence type="ECO:0000259" key="1">
    <source>
        <dbReference type="Pfam" id="PF13480"/>
    </source>
</evidence>
<reference evidence="2 3" key="1">
    <citation type="submission" date="2020-08" db="EMBL/GenBank/DDBJ databases">
        <title>Genomic Encyclopedia of Type Strains, Phase IV (KMG-IV): sequencing the most valuable type-strain genomes for metagenomic binning, comparative biology and taxonomic classification.</title>
        <authorList>
            <person name="Goeker M."/>
        </authorList>
    </citation>
    <scope>NUCLEOTIDE SEQUENCE [LARGE SCALE GENOMIC DNA]</scope>
    <source>
        <strain evidence="2 3">DSM 11099</strain>
    </source>
</reference>
<sequence>MHHKCSRRQDKSELRNADPRIPRPFLKTYRLRLGREQHGRGGNLRMHRISAVKRTYGAQEMTPPQEMRASAPVKTSWQSSGSSHFEVRAFDRPSLIEPEWRQLEATGCGTVFQRYDWVDAYVRHVLPHENARASILLGRLDGEPAFILPLAISKTGPVRIARWIGGKHTSYNFGLWSREGAARMRTLSRSVIERILGKALGNADCALLGQMPRCFDDIAQPLGALSSIPCATEGYAFALSRDFDALLQDRDGRNRRKRVKAKERKMGAAGEVRYQMLLDPAEEHAALDFFFEQKALRLAEQGKPNSFAEPGVTAFFHDLIDRSIGTDEPLLEIASLSVDGKTRAVTGSGIYRGHMNSYFTAFALDELAQHSPGNVLTFRHIEHSCERGMTVYDLGIGYEDYKTHWCDIIHELDDAYAVFTPLGSVAVSTMRLGEAVKDRIRRNRQLWQSLKTVKDYVSRRLSR</sequence>
<organism evidence="2 3">
    <name type="scientific">Aquamicrobium lusatiense</name>
    <dbReference type="NCBI Taxonomy" id="89772"/>
    <lineage>
        <taxon>Bacteria</taxon>
        <taxon>Pseudomonadati</taxon>
        <taxon>Pseudomonadota</taxon>
        <taxon>Alphaproteobacteria</taxon>
        <taxon>Hyphomicrobiales</taxon>
        <taxon>Phyllobacteriaceae</taxon>
        <taxon>Aquamicrobium</taxon>
    </lineage>
</organism>
<comment type="caution">
    <text evidence="2">The sequence shown here is derived from an EMBL/GenBank/DDBJ whole genome shotgun (WGS) entry which is preliminary data.</text>
</comment>
<dbReference type="Gene3D" id="3.40.630.30">
    <property type="match status" value="1"/>
</dbReference>
<name>A0A7W9S2M6_9HYPH</name>
<dbReference type="GO" id="GO:0016740">
    <property type="term" value="F:transferase activity"/>
    <property type="evidence" value="ECO:0007669"/>
    <property type="project" value="UniProtKB-KW"/>
</dbReference>
<proteinExistence type="predicted"/>
<dbReference type="EMBL" id="JACHEU010000001">
    <property type="protein sequence ID" value="MBB6011788.1"/>
    <property type="molecule type" value="Genomic_DNA"/>
</dbReference>
<accession>A0A7W9S2M6</accession>
<dbReference type="SUPFAM" id="SSF55729">
    <property type="entry name" value="Acyl-CoA N-acyltransferases (Nat)"/>
    <property type="match status" value="1"/>
</dbReference>
<keyword evidence="2" id="KW-0808">Transferase</keyword>